<dbReference type="CDD" id="cd05009">
    <property type="entry name" value="SIS_GlmS_GlmD_2"/>
    <property type="match status" value="1"/>
</dbReference>
<dbReference type="CDD" id="cd05008">
    <property type="entry name" value="SIS_GlmS_GlmD_1"/>
    <property type="match status" value="1"/>
</dbReference>
<feature type="initiator methionine" description="Removed" evidence="10">
    <location>
        <position position="1"/>
    </location>
</feature>
<accession>A0A1H8PLL8</accession>
<feature type="domain" description="SIS" evidence="12">
    <location>
        <begin position="464"/>
        <end position="605"/>
    </location>
</feature>
<dbReference type="Gene3D" id="3.40.50.10490">
    <property type="entry name" value="Glucose-6-phosphate isomerase like protein, domain 1"/>
    <property type="match status" value="2"/>
</dbReference>
<dbReference type="Proteomes" id="UP000198814">
    <property type="component" value="Unassembled WGS sequence"/>
</dbReference>
<evidence type="ECO:0000256" key="2">
    <source>
        <dbReference type="ARBA" id="ARBA00004496"/>
    </source>
</evidence>
<keyword evidence="7 10" id="KW-0808">Transferase</keyword>
<evidence type="ECO:0000256" key="10">
    <source>
        <dbReference type="HAMAP-Rule" id="MF_00164"/>
    </source>
</evidence>
<evidence type="ECO:0000256" key="1">
    <source>
        <dbReference type="ARBA" id="ARBA00001031"/>
    </source>
</evidence>
<keyword evidence="8" id="KW-0677">Repeat</keyword>
<evidence type="ECO:0000256" key="7">
    <source>
        <dbReference type="ARBA" id="ARBA00022679"/>
    </source>
</evidence>
<evidence type="ECO:0000259" key="11">
    <source>
        <dbReference type="PROSITE" id="PS51278"/>
    </source>
</evidence>
<evidence type="ECO:0000256" key="8">
    <source>
        <dbReference type="ARBA" id="ARBA00022737"/>
    </source>
</evidence>
<evidence type="ECO:0000259" key="12">
    <source>
        <dbReference type="PROSITE" id="PS51464"/>
    </source>
</evidence>
<dbReference type="InterPro" id="IPR046348">
    <property type="entry name" value="SIS_dom_sf"/>
</dbReference>
<dbReference type="PANTHER" id="PTHR10937">
    <property type="entry name" value="GLUCOSAMINE--FRUCTOSE-6-PHOSPHATE AMINOTRANSFERASE, ISOMERIZING"/>
    <property type="match status" value="1"/>
</dbReference>
<dbReference type="Pfam" id="PF13522">
    <property type="entry name" value="GATase_6"/>
    <property type="match status" value="1"/>
</dbReference>
<dbReference type="EC" id="2.6.1.16" evidence="3 10"/>
<dbReference type="OrthoDB" id="9761808at2"/>
<dbReference type="InterPro" id="IPR001347">
    <property type="entry name" value="SIS_dom"/>
</dbReference>
<dbReference type="RefSeq" id="WP_090321968.1">
    <property type="nucleotide sequence ID" value="NZ_FNOE01000034.1"/>
</dbReference>
<gene>
    <name evidence="10" type="primary">glmS</name>
    <name evidence="13" type="ORF">SAMN05216333_109126</name>
</gene>
<organism evidence="13 14">
    <name type="scientific">Nitrosomonas oligotropha</name>
    <dbReference type="NCBI Taxonomy" id="42354"/>
    <lineage>
        <taxon>Bacteria</taxon>
        <taxon>Pseudomonadati</taxon>
        <taxon>Pseudomonadota</taxon>
        <taxon>Betaproteobacteria</taxon>
        <taxon>Nitrosomonadales</taxon>
        <taxon>Nitrosomonadaceae</taxon>
        <taxon>Nitrosomonas</taxon>
    </lineage>
</organism>
<evidence type="ECO:0000313" key="13">
    <source>
        <dbReference type="EMBL" id="SEO42627.1"/>
    </source>
</evidence>
<dbReference type="GO" id="GO:0006487">
    <property type="term" value="P:protein N-linked glycosylation"/>
    <property type="evidence" value="ECO:0007669"/>
    <property type="project" value="TreeGrafter"/>
</dbReference>
<evidence type="ECO:0000256" key="9">
    <source>
        <dbReference type="ARBA" id="ARBA00022962"/>
    </source>
</evidence>
<keyword evidence="6 10" id="KW-0032">Aminotransferase</keyword>
<evidence type="ECO:0000313" key="14">
    <source>
        <dbReference type="Proteomes" id="UP000198814"/>
    </source>
</evidence>
<dbReference type="NCBIfam" id="NF001484">
    <property type="entry name" value="PRK00331.1"/>
    <property type="match status" value="1"/>
</dbReference>
<evidence type="ECO:0000256" key="4">
    <source>
        <dbReference type="ARBA" id="ARBA00016090"/>
    </source>
</evidence>
<feature type="domain" description="SIS" evidence="12">
    <location>
        <begin position="291"/>
        <end position="431"/>
    </location>
</feature>
<dbReference type="PROSITE" id="PS51464">
    <property type="entry name" value="SIS"/>
    <property type="match status" value="2"/>
</dbReference>
<reference evidence="14" key="1">
    <citation type="submission" date="2016-10" db="EMBL/GenBank/DDBJ databases">
        <authorList>
            <person name="Varghese N."/>
            <person name="Submissions S."/>
        </authorList>
    </citation>
    <scope>NUCLEOTIDE SEQUENCE [LARGE SCALE GENOMIC DNA]</scope>
    <source>
        <strain evidence="14">Nm76</strain>
    </source>
</reference>
<dbReference type="NCBIfam" id="TIGR01135">
    <property type="entry name" value="glmS"/>
    <property type="match status" value="1"/>
</dbReference>
<dbReference type="FunFam" id="3.60.20.10:FF:000006">
    <property type="entry name" value="Glutamine--fructose-6-phosphate aminotransferase [isomerizing]"/>
    <property type="match status" value="1"/>
</dbReference>
<keyword evidence="14" id="KW-1185">Reference proteome</keyword>
<dbReference type="FunFam" id="3.40.50.10490:FF:000002">
    <property type="entry name" value="Glutamine--fructose-6-phosphate aminotransferase [isomerizing]"/>
    <property type="match status" value="1"/>
</dbReference>
<sequence>MCGIIGAIGKANVIPVLLEGLQRLEYRGYDSAGLVFTNYGLKRLRTTGRVNMLGRLVEQQKAHGLSGIAHTRWATHGEPSERNAHPHFSGDESRIAVVHNGIIENHEIIRVQLKSFGYRFLSDTDTEVIAHLVSFKHREAKDLFEAVCLAVAELQGAYAIAVMEEAQADRIVVARHGAPLILGVGKDGNYVASDVSALLQVTRDVIYLEDGDIAELSNHGFHIVNCLKNRLGEPVNRPVYESHLSNEEIGLGSYAHYMQKEIFEQPSAVANTLEMFSNTQSIAPNLFGSEAETVFTNTKQILILACGTSYHAGLIARYWLETVAGIPCSVEIASEYRYRNPVADPATLVVAISQSGETADTLAALGYAKRLGHSYSLAICNVPESALIRQADLRFLTRAGPEIGVASTKAFTTQLASLLLLTVTLAKMRHKLSAAEEHQLIMTMRHLPKALQQALLVEPQVEIWAQHFAQKRHALFLGRGVHYPIALEGALKLKEISYIHAEAYAAGELKHGPLALVDNEMPVVAIAPNDQLLGKLKSNLQEVQARGGELYVFADADSEITPGDHLHVIRLSEHAGLLSPILHTIPLQLLAYHVALVKGTDVDKPRNLAKAVTVE</sequence>
<dbReference type="CDD" id="cd00714">
    <property type="entry name" value="GFAT"/>
    <property type="match status" value="1"/>
</dbReference>
<dbReference type="GO" id="GO:0004360">
    <property type="term" value="F:glutamine-fructose-6-phosphate transaminase (isomerizing) activity"/>
    <property type="evidence" value="ECO:0007669"/>
    <property type="project" value="UniProtKB-UniRule"/>
</dbReference>
<dbReference type="GO" id="GO:0097367">
    <property type="term" value="F:carbohydrate derivative binding"/>
    <property type="evidence" value="ECO:0007669"/>
    <property type="project" value="InterPro"/>
</dbReference>
<dbReference type="PANTHER" id="PTHR10937:SF0">
    <property type="entry name" value="GLUTAMINE--FRUCTOSE-6-PHOSPHATE TRANSAMINASE (ISOMERIZING)"/>
    <property type="match status" value="1"/>
</dbReference>
<dbReference type="Pfam" id="PF01380">
    <property type="entry name" value="SIS"/>
    <property type="match status" value="2"/>
</dbReference>
<evidence type="ECO:0000256" key="3">
    <source>
        <dbReference type="ARBA" id="ARBA00012916"/>
    </source>
</evidence>
<evidence type="ECO:0000256" key="5">
    <source>
        <dbReference type="ARBA" id="ARBA00022490"/>
    </source>
</evidence>
<feature type="active site" description="Nucleophile; for GATase activity" evidence="10">
    <location>
        <position position="2"/>
    </location>
</feature>
<keyword evidence="5 10" id="KW-0963">Cytoplasm</keyword>
<comment type="catalytic activity">
    <reaction evidence="1 10">
        <text>D-fructose 6-phosphate + L-glutamine = D-glucosamine 6-phosphate + L-glutamate</text>
        <dbReference type="Rhea" id="RHEA:13237"/>
        <dbReference type="ChEBI" id="CHEBI:29985"/>
        <dbReference type="ChEBI" id="CHEBI:58359"/>
        <dbReference type="ChEBI" id="CHEBI:58725"/>
        <dbReference type="ChEBI" id="CHEBI:61527"/>
        <dbReference type="EC" id="2.6.1.16"/>
    </reaction>
</comment>
<dbReference type="InterPro" id="IPR029055">
    <property type="entry name" value="Ntn_hydrolases_N"/>
</dbReference>
<dbReference type="GO" id="GO:0006002">
    <property type="term" value="P:fructose 6-phosphate metabolic process"/>
    <property type="evidence" value="ECO:0007669"/>
    <property type="project" value="TreeGrafter"/>
</dbReference>
<dbReference type="FunFam" id="3.40.50.10490:FF:000001">
    <property type="entry name" value="Glutamine--fructose-6-phosphate aminotransferase [isomerizing]"/>
    <property type="match status" value="1"/>
</dbReference>
<dbReference type="AlphaFoldDB" id="A0A1H8PLL8"/>
<comment type="subunit">
    <text evidence="10">Homodimer.</text>
</comment>
<dbReference type="GO" id="GO:0006047">
    <property type="term" value="P:UDP-N-acetylglucosamine metabolic process"/>
    <property type="evidence" value="ECO:0007669"/>
    <property type="project" value="TreeGrafter"/>
</dbReference>
<dbReference type="InterPro" id="IPR035466">
    <property type="entry name" value="GlmS/AgaS_SIS"/>
</dbReference>
<dbReference type="EMBL" id="FODO01000009">
    <property type="protein sequence ID" value="SEO42627.1"/>
    <property type="molecule type" value="Genomic_DNA"/>
</dbReference>
<dbReference type="Gene3D" id="3.60.20.10">
    <property type="entry name" value="Glutamine Phosphoribosylpyrophosphate, subunit 1, domain 1"/>
    <property type="match status" value="1"/>
</dbReference>
<dbReference type="GO" id="GO:0005975">
    <property type="term" value="P:carbohydrate metabolic process"/>
    <property type="evidence" value="ECO:0007669"/>
    <property type="project" value="UniProtKB-UniRule"/>
</dbReference>
<dbReference type="HAMAP" id="MF_00164">
    <property type="entry name" value="GlmS"/>
    <property type="match status" value="1"/>
</dbReference>
<dbReference type="InterPro" id="IPR017932">
    <property type="entry name" value="GATase_2_dom"/>
</dbReference>
<keyword evidence="9" id="KW-0315">Glutamine amidotransferase</keyword>
<protein>
    <recommendedName>
        <fullName evidence="4 10">Glutamine--fructose-6-phosphate aminotransferase [isomerizing]</fullName>
        <ecNumber evidence="3 10">2.6.1.16</ecNumber>
    </recommendedName>
    <alternativeName>
        <fullName evidence="10">D-fructose-6-phosphate amidotransferase</fullName>
    </alternativeName>
    <alternativeName>
        <fullName evidence="10">GFAT</fullName>
    </alternativeName>
    <alternativeName>
        <fullName evidence="10">Glucosamine-6-phosphate synthase</fullName>
    </alternativeName>
    <alternativeName>
        <fullName evidence="10">Hexosephosphate aminotransferase</fullName>
    </alternativeName>
    <alternativeName>
        <fullName evidence="10">L-glutamine--D-fructose-6-phosphate amidotransferase</fullName>
    </alternativeName>
</protein>
<dbReference type="InterPro" id="IPR005855">
    <property type="entry name" value="GFAT"/>
</dbReference>
<name>A0A1H8PLL8_9PROT</name>
<evidence type="ECO:0000256" key="6">
    <source>
        <dbReference type="ARBA" id="ARBA00022576"/>
    </source>
</evidence>
<dbReference type="SUPFAM" id="SSF53697">
    <property type="entry name" value="SIS domain"/>
    <property type="match status" value="1"/>
</dbReference>
<dbReference type="GO" id="GO:0046349">
    <property type="term" value="P:amino sugar biosynthetic process"/>
    <property type="evidence" value="ECO:0007669"/>
    <property type="project" value="UniProtKB-ARBA"/>
</dbReference>
<comment type="function">
    <text evidence="10">Catalyzes the first step in hexosamine metabolism, converting fructose-6P into glucosamine-6P using glutamine as a nitrogen source.</text>
</comment>
<dbReference type="STRING" id="42354.SAMN05216333_109126"/>
<dbReference type="SUPFAM" id="SSF56235">
    <property type="entry name" value="N-terminal nucleophile aminohydrolases (Ntn hydrolases)"/>
    <property type="match status" value="1"/>
</dbReference>
<feature type="domain" description="Glutamine amidotransferase type-2" evidence="11">
    <location>
        <begin position="2"/>
        <end position="219"/>
    </location>
</feature>
<dbReference type="InterPro" id="IPR047084">
    <property type="entry name" value="GFAT_N"/>
</dbReference>
<dbReference type="GO" id="GO:0005829">
    <property type="term" value="C:cytosol"/>
    <property type="evidence" value="ECO:0007669"/>
    <property type="project" value="TreeGrafter"/>
</dbReference>
<dbReference type="InterPro" id="IPR035490">
    <property type="entry name" value="GlmS/FrlB_SIS"/>
</dbReference>
<comment type="subcellular location">
    <subcellularLocation>
        <location evidence="2 10">Cytoplasm</location>
    </subcellularLocation>
</comment>
<dbReference type="PROSITE" id="PS51278">
    <property type="entry name" value="GATASE_TYPE_2"/>
    <property type="match status" value="1"/>
</dbReference>
<proteinExistence type="inferred from homology"/>
<feature type="active site" description="For Fru-6P isomerization activity" evidence="10">
    <location>
        <position position="610"/>
    </location>
</feature>